<feature type="compositionally biased region" description="Basic and acidic residues" evidence="1">
    <location>
        <begin position="569"/>
        <end position="584"/>
    </location>
</feature>
<feature type="compositionally biased region" description="Acidic residues" evidence="1">
    <location>
        <begin position="558"/>
        <end position="568"/>
    </location>
</feature>
<name>A0A1F6MA54_9BACT</name>
<feature type="compositionally biased region" description="Basic and acidic residues" evidence="1">
    <location>
        <begin position="28"/>
        <end position="51"/>
    </location>
</feature>
<organism evidence="2 3">
    <name type="scientific">Candidatus Magasanikbacteria bacterium RIFCSPHIGHO2_02_FULL_47_14</name>
    <dbReference type="NCBI Taxonomy" id="1798680"/>
    <lineage>
        <taxon>Bacteria</taxon>
        <taxon>Candidatus Magasanikiibacteriota</taxon>
    </lineage>
</organism>
<dbReference type="AlphaFoldDB" id="A0A1F6MA54"/>
<feature type="compositionally biased region" description="Basic and acidic residues" evidence="1">
    <location>
        <begin position="1"/>
        <end position="21"/>
    </location>
</feature>
<feature type="region of interest" description="Disordered" evidence="1">
    <location>
        <begin position="479"/>
        <end position="584"/>
    </location>
</feature>
<comment type="caution">
    <text evidence="2">The sequence shown here is derived from an EMBL/GenBank/DDBJ whole genome shotgun (WGS) entry which is preliminary data.</text>
</comment>
<dbReference type="STRING" id="1798680.A3J66_00265"/>
<feature type="compositionally biased region" description="Basic and acidic residues" evidence="1">
    <location>
        <begin position="73"/>
        <end position="84"/>
    </location>
</feature>
<proteinExistence type="predicted"/>
<evidence type="ECO:0000256" key="1">
    <source>
        <dbReference type="SAM" id="MobiDB-lite"/>
    </source>
</evidence>
<feature type="compositionally biased region" description="Polar residues" evidence="1">
    <location>
        <begin position="490"/>
        <end position="501"/>
    </location>
</feature>
<gene>
    <name evidence="2" type="ORF">A3J66_00265</name>
</gene>
<sequence>MDRETYPTPDRDDATFSRSSREPQSLKQPERKLKNEEPKEKVLFELTEKDTASGFTTKEPDHPDIPFFELPETDTHTDADREASEERAQLAGSMYETSLTRFELPETEEEVDEKKAQALRDMHGIEKSTSLPPLPPAPEAPQLSSSTERLLRQAKEQFGIDLNLNGDHKKAGFFKRLFGKSQLDAKTRMDVSHIQAELQINYAENQLTNSQLLQKARDVFGIDVEQSGMVSAGFFNRNINKYHRLPDDKKKAFDALLAAVERTNAAEVPTPPRRLSDNRYVGATTAAASLAGAFAAGPAGMMADRQRGVEREFEKNKAEFNQAMSQADLEDMRKHLGESTVDYEVKPFDRSYLHIPEGAEIAASMRPFLTAPGTELDARAQQLLKKHPEGGTLPLAADTEARIIPFGKKGNEVTVYFIDKTTGETVRSAHFVNGKATGELVYSSENKIKRKKGKTDTLHITQLATRSGAVDFQPAEEPAFTATKSHPPAETTSGKKLQASTEDPAARFARSPKTQELAAAQEPAKTPPAKIERKTAPAKGAETKVRSRYQDNSLAAESDLDSPDEMVEESERQYEKQRKLSDREAAKKRMVEYRSSLPEPLQQAYDELTKLGRIVKSDGNIDEKKLAKAREILGSASGQLKLLTNKGRISPQAVHVLKTHWESASPQEVQRIIAEFSVGK</sequence>
<feature type="region of interest" description="Disordered" evidence="1">
    <location>
        <begin position="126"/>
        <end position="146"/>
    </location>
</feature>
<protein>
    <submittedName>
        <fullName evidence="2">Uncharacterized protein</fullName>
    </submittedName>
</protein>
<feature type="compositionally biased region" description="Basic and acidic residues" evidence="1">
    <location>
        <begin position="530"/>
        <end position="549"/>
    </location>
</feature>
<dbReference type="Proteomes" id="UP000176282">
    <property type="component" value="Unassembled WGS sequence"/>
</dbReference>
<accession>A0A1F6MA54</accession>
<dbReference type="EMBL" id="MFQB01000013">
    <property type="protein sequence ID" value="OGH68506.1"/>
    <property type="molecule type" value="Genomic_DNA"/>
</dbReference>
<evidence type="ECO:0000313" key="3">
    <source>
        <dbReference type="Proteomes" id="UP000176282"/>
    </source>
</evidence>
<reference evidence="2 3" key="1">
    <citation type="journal article" date="2016" name="Nat. Commun.">
        <title>Thousands of microbial genomes shed light on interconnected biogeochemical processes in an aquifer system.</title>
        <authorList>
            <person name="Anantharaman K."/>
            <person name="Brown C.T."/>
            <person name="Hug L.A."/>
            <person name="Sharon I."/>
            <person name="Castelle C.J."/>
            <person name="Probst A.J."/>
            <person name="Thomas B.C."/>
            <person name="Singh A."/>
            <person name="Wilkins M.J."/>
            <person name="Karaoz U."/>
            <person name="Brodie E.L."/>
            <person name="Williams K.H."/>
            <person name="Hubbard S.S."/>
            <person name="Banfield J.F."/>
        </authorList>
    </citation>
    <scope>NUCLEOTIDE SEQUENCE [LARGE SCALE GENOMIC DNA]</scope>
</reference>
<evidence type="ECO:0000313" key="2">
    <source>
        <dbReference type="EMBL" id="OGH68506.1"/>
    </source>
</evidence>
<feature type="region of interest" description="Disordered" evidence="1">
    <location>
        <begin position="1"/>
        <end position="84"/>
    </location>
</feature>